<dbReference type="Proteomes" id="UP000076794">
    <property type="component" value="Chromosome"/>
</dbReference>
<dbReference type="PROSITE" id="PS51257">
    <property type="entry name" value="PROKAR_LIPOPROTEIN"/>
    <property type="match status" value="1"/>
</dbReference>
<dbReference type="EMBL" id="CP014209">
    <property type="protein sequence ID" value="ANC32872.1"/>
    <property type="molecule type" value="Genomic_DNA"/>
</dbReference>
<protein>
    <submittedName>
        <fullName evidence="2">Uncharacterized protein</fullName>
    </submittedName>
</protein>
<reference evidence="2 3" key="1">
    <citation type="submission" date="2016-01" db="EMBL/GenBank/DDBJ databases">
        <title>Complete genome sequence of a soil Actinobacterium, Isoptericola dokdonensis DS-3.</title>
        <authorList>
            <person name="Kwon S.-K."/>
            <person name="Kim J.F."/>
        </authorList>
    </citation>
    <scope>NUCLEOTIDE SEQUENCE [LARGE SCALE GENOMIC DNA]</scope>
    <source>
        <strain evidence="2 3">DS-3</strain>
    </source>
</reference>
<proteinExistence type="predicted"/>
<dbReference type="PATRIC" id="fig|1300344.3.peg.3386"/>
<keyword evidence="3" id="KW-1185">Reference proteome</keyword>
<gene>
    <name evidence="2" type="ORF">I598_3363</name>
</gene>
<feature type="signal peptide" evidence="1">
    <location>
        <begin position="1"/>
        <end position="29"/>
    </location>
</feature>
<accession>A0A161HT69</accession>
<organism evidence="2 3">
    <name type="scientific">Isoptericola dokdonensis DS-3</name>
    <dbReference type="NCBI Taxonomy" id="1300344"/>
    <lineage>
        <taxon>Bacteria</taxon>
        <taxon>Bacillati</taxon>
        <taxon>Actinomycetota</taxon>
        <taxon>Actinomycetes</taxon>
        <taxon>Micrococcales</taxon>
        <taxon>Promicromonosporaceae</taxon>
        <taxon>Isoptericola</taxon>
    </lineage>
</organism>
<name>A0A161HT69_9MICO</name>
<dbReference type="KEGG" id="ido:I598_3363"/>
<sequence length="147" mass="15418">MHPRLGAMRNHLLRGGALLSAAALTFTLAACSGDDESTAAFCDTFASLEAQTGDMGSIMSGEPDAAVEKLESISAELDAVEPPAEIEESFGVFADAFRGMAEVMGDALTDPANADQEALTEATERMTNEEFGQATTELDAFTQENCS</sequence>
<evidence type="ECO:0000313" key="2">
    <source>
        <dbReference type="EMBL" id="ANC32872.1"/>
    </source>
</evidence>
<dbReference type="STRING" id="1300344.I598_3363"/>
<evidence type="ECO:0000313" key="3">
    <source>
        <dbReference type="Proteomes" id="UP000076794"/>
    </source>
</evidence>
<keyword evidence="1" id="KW-0732">Signal</keyword>
<feature type="chain" id="PRO_5039449753" evidence="1">
    <location>
        <begin position="30"/>
        <end position="147"/>
    </location>
</feature>
<dbReference type="AlphaFoldDB" id="A0A161HT69"/>
<evidence type="ECO:0000256" key="1">
    <source>
        <dbReference type="SAM" id="SignalP"/>
    </source>
</evidence>